<feature type="compositionally biased region" description="Basic residues" evidence="6">
    <location>
        <begin position="96"/>
        <end position="109"/>
    </location>
</feature>
<evidence type="ECO:0000259" key="8">
    <source>
        <dbReference type="PROSITE" id="PS50805"/>
    </source>
</evidence>
<comment type="caution">
    <text evidence="9">The sequence shown here is derived from an EMBL/GenBank/DDBJ whole genome shotgun (WGS) entry which is preliminary data.</text>
</comment>
<feature type="non-terminal residue" evidence="9">
    <location>
        <position position="140"/>
    </location>
</feature>
<dbReference type="InterPro" id="IPR013087">
    <property type="entry name" value="Znf_C2H2_type"/>
</dbReference>
<evidence type="ECO:0000313" key="9">
    <source>
        <dbReference type="EMBL" id="NXC91874.1"/>
    </source>
</evidence>
<dbReference type="PROSITE" id="PS50805">
    <property type="entry name" value="KRAB"/>
    <property type="match status" value="1"/>
</dbReference>
<feature type="compositionally biased region" description="Basic and acidic residues" evidence="6">
    <location>
        <begin position="65"/>
        <end position="75"/>
    </location>
</feature>
<evidence type="ECO:0000256" key="4">
    <source>
        <dbReference type="ARBA" id="ARBA00022833"/>
    </source>
</evidence>
<dbReference type="SUPFAM" id="SSF57667">
    <property type="entry name" value="beta-beta-alpha zinc fingers"/>
    <property type="match status" value="1"/>
</dbReference>
<dbReference type="GO" id="GO:0008270">
    <property type="term" value="F:zinc ion binding"/>
    <property type="evidence" value="ECO:0007669"/>
    <property type="project" value="UniProtKB-KW"/>
</dbReference>
<evidence type="ECO:0000256" key="5">
    <source>
        <dbReference type="PROSITE-ProRule" id="PRU00042"/>
    </source>
</evidence>
<proteinExistence type="predicted"/>
<dbReference type="InterPro" id="IPR036051">
    <property type="entry name" value="KRAB_dom_sf"/>
</dbReference>
<dbReference type="PANTHER" id="PTHR23232:SF142">
    <property type="entry name" value="GASTRULA ZINC FINGER PROTEIN XLCGF57.1-LIKE-RELATED"/>
    <property type="match status" value="1"/>
</dbReference>
<dbReference type="PANTHER" id="PTHR23232">
    <property type="entry name" value="KRAB DOMAIN C2H2 ZINC FINGER"/>
    <property type="match status" value="1"/>
</dbReference>
<keyword evidence="1" id="KW-0479">Metal-binding</keyword>
<gene>
    <name evidence="9" type="primary">Znf557</name>
    <name evidence="9" type="ORF">CERCOR_R15346</name>
</gene>
<reference evidence="9" key="1">
    <citation type="submission" date="2019-09" db="EMBL/GenBank/DDBJ databases">
        <title>Bird 10,000 Genomes (B10K) Project - Family phase.</title>
        <authorList>
            <person name="Zhang G."/>
        </authorList>
    </citation>
    <scope>NUCLEOTIDE SEQUENCE</scope>
    <source>
        <strain evidence="9">OUT-0024</strain>
        <tissue evidence="9">Muscle</tissue>
    </source>
</reference>
<feature type="domain" description="C2H2-type" evidence="7">
    <location>
        <begin position="116"/>
        <end position="140"/>
    </location>
</feature>
<feature type="domain" description="KRAB" evidence="8">
    <location>
        <begin position="1"/>
        <end position="51"/>
    </location>
</feature>
<dbReference type="Gene3D" id="3.30.160.60">
    <property type="entry name" value="Classic Zinc Finger"/>
    <property type="match status" value="1"/>
</dbReference>
<dbReference type="Proteomes" id="UP000631545">
    <property type="component" value="Unassembled WGS sequence"/>
</dbReference>
<evidence type="ECO:0000259" key="7">
    <source>
        <dbReference type="PROSITE" id="PS50157"/>
    </source>
</evidence>
<evidence type="ECO:0000256" key="2">
    <source>
        <dbReference type="ARBA" id="ARBA00022737"/>
    </source>
</evidence>
<feature type="region of interest" description="Disordered" evidence="6">
    <location>
        <begin position="40"/>
        <end position="117"/>
    </location>
</feature>
<keyword evidence="3 5" id="KW-0863">Zinc-finger</keyword>
<evidence type="ECO:0000256" key="3">
    <source>
        <dbReference type="ARBA" id="ARBA00022771"/>
    </source>
</evidence>
<accession>A0A851RPF3</accession>
<dbReference type="SUPFAM" id="SSF109640">
    <property type="entry name" value="KRAB domain (Kruppel-associated box)"/>
    <property type="match status" value="1"/>
</dbReference>
<dbReference type="GO" id="GO:0006355">
    <property type="term" value="P:regulation of DNA-templated transcription"/>
    <property type="evidence" value="ECO:0007669"/>
    <property type="project" value="InterPro"/>
</dbReference>
<evidence type="ECO:0000256" key="6">
    <source>
        <dbReference type="SAM" id="MobiDB-lite"/>
    </source>
</evidence>
<dbReference type="EMBL" id="WBND01001763">
    <property type="protein sequence ID" value="NXC91874.1"/>
    <property type="molecule type" value="Genomic_DNA"/>
</dbReference>
<dbReference type="InterPro" id="IPR036236">
    <property type="entry name" value="Znf_C2H2_sf"/>
</dbReference>
<dbReference type="InterPro" id="IPR050169">
    <property type="entry name" value="Krueppel_C2H2_ZnF"/>
</dbReference>
<evidence type="ECO:0000256" key="1">
    <source>
        <dbReference type="ARBA" id="ARBA00022723"/>
    </source>
</evidence>
<keyword evidence="2" id="KW-0677">Repeat</keyword>
<evidence type="ECO:0000313" key="10">
    <source>
        <dbReference type="Proteomes" id="UP000631545"/>
    </source>
</evidence>
<feature type="domain" description="C2H2-type" evidence="7">
    <location>
        <begin position="88"/>
        <end position="115"/>
    </location>
</feature>
<keyword evidence="10" id="KW-1185">Reference proteome</keyword>
<dbReference type="AlphaFoldDB" id="A0A851RPF3"/>
<sequence length="140" mass="15464">QRALYRDMMQESYETLMALEFPVPKPDLLSYLDHEEEATALDLHVSRDTPAVEHGAGAGQEEPAEERPSTDEEHPQPPVSGDEAHAANTCSERGKIFSHKSAPVKHRKIHGSDRPRACPACGEGFVQRCGLSVHRRARTG</sequence>
<keyword evidence="4" id="KW-0862">Zinc</keyword>
<dbReference type="PROSITE" id="PS50157">
    <property type="entry name" value="ZINC_FINGER_C2H2_2"/>
    <property type="match status" value="2"/>
</dbReference>
<dbReference type="InterPro" id="IPR001909">
    <property type="entry name" value="KRAB"/>
</dbReference>
<organism evidence="9 10">
    <name type="scientific">Tychaedon coryphoeus</name>
    <name type="common">Karoo scrub-robin</name>
    <name type="synonym">Erythropygia coryphaeus</name>
    <dbReference type="NCBI Taxonomy" id="614051"/>
    <lineage>
        <taxon>Eukaryota</taxon>
        <taxon>Metazoa</taxon>
        <taxon>Chordata</taxon>
        <taxon>Craniata</taxon>
        <taxon>Vertebrata</taxon>
        <taxon>Euteleostomi</taxon>
        <taxon>Archelosauria</taxon>
        <taxon>Archosauria</taxon>
        <taxon>Dinosauria</taxon>
        <taxon>Saurischia</taxon>
        <taxon>Theropoda</taxon>
        <taxon>Coelurosauria</taxon>
        <taxon>Aves</taxon>
        <taxon>Neognathae</taxon>
        <taxon>Neoaves</taxon>
        <taxon>Telluraves</taxon>
        <taxon>Australaves</taxon>
        <taxon>Passeriformes</taxon>
        <taxon>Muscicapidae</taxon>
        <taxon>Cercotrichas</taxon>
    </lineage>
</organism>
<protein>
    <submittedName>
        <fullName evidence="9">ZN557 protein</fullName>
    </submittedName>
</protein>
<name>A0A851RPF3_TYCCO</name>
<feature type="non-terminal residue" evidence="9">
    <location>
        <position position="1"/>
    </location>
</feature>
<dbReference type="Pfam" id="PF01352">
    <property type="entry name" value="KRAB"/>
    <property type="match status" value="1"/>
</dbReference>